<keyword evidence="4" id="KW-1185">Reference proteome</keyword>
<reference evidence="4" key="1">
    <citation type="submission" date="2016-09" db="EMBL/GenBank/DDBJ databases">
        <authorList>
            <person name="Greninger A.L."/>
            <person name="Jerome K.R."/>
            <person name="Mcnair B."/>
            <person name="Wallis C."/>
            <person name="Fang F."/>
        </authorList>
    </citation>
    <scope>NUCLEOTIDE SEQUENCE [LARGE SCALE GENOMIC DNA]</scope>
    <source>
        <strain evidence="4">M6</strain>
    </source>
</reference>
<dbReference type="Pfam" id="PF07336">
    <property type="entry name" value="ABATE"/>
    <property type="match status" value="1"/>
</dbReference>
<organism evidence="3 4">
    <name type="scientific">Mycolicibacterium flavescens</name>
    <name type="common">Mycobacterium flavescens</name>
    <dbReference type="NCBI Taxonomy" id="1776"/>
    <lineage>
        <taxon>Bacteria</taxon>
        <taxon>Bacillati</taxon>
        <taxon>Actinomycetota</taxon>
        <taxon>Actinomycetes</taxon>
        <taxon>Mycobacteriales</taxon>
        <taxon>Mycobacteriaceae</taxon>
        <taxon>Mycolicibacterium</taxon>
    </lineage>
</organism>
<dbReference type="Pfam" id="PF11706">
    <property type="entry name" value="zf-CGNR"/>
    <property type="match status" value="1"/>
</dbReference>
<dbReference type="InterPro" id="IPR010852">
    <property type="entry name" value="ABATE"/>
</dbReference>
<dbReference type="STRING" id="1776.BHQ18_26470"/>
<evidence type="ECO:0000313" key="3">
    <source>
        <dbReference type="EMBL" id="ODQ86790.1"/>
    </source>
</evidence>
<feature type="region of interest" description="Disordered" evidence="1">
    <location>
        <begin position="1"/>
        <end position="20"/>
    </location>
</feature>
<dbReference type="PANTHER" id="PTHR35525">
    <property type="entry name" value="BLL6575 PROTEIN"/>
    <property type="match status" value="1"/>
</dbReference>
<feature type="domain" description="Zinc finger CGNR" evidence="2">
    <location>
        <begin position="149"/>
        <end position="191"/>
    </location>
</feature>
<protein>
    <submittedName>
        <fullName evidence="3">RNA-binding protein</fullName>
    </submittedName>
</protein>
<dbReference type="EMBL" id="MIHA01000029">
    <property type="protein sequence ID" value="ODQ86790.1"/>
    <property type="molecule type" value="Genomic_DNA"/>
</dbReference>
<dbReference type="RefSeq" id="WP_069416626.1">
    <property type="nucleotide sequence ID" value="NZ_JACKUL010000014.1"/>
</dbReference>
<dbReference type="AlphaFoldDB" id="A0A1E3RA25"/>
<comment type="caution">
    <text evidence="3">The sequence shown here is derived from an EMBL/GenBank/DDBJ whole genome shotgun (WGS) entry which is preliminary data.</text>
</comment>
<gene>
    <name evidence="3" type="ORF">BHQ18_26470</name>
</gene>
<sequence length="195" mass="21215">MSVAPREWLGDTETKPAPPGLARVQSLINTVELPVGPDRLAHADDARPWLQSQELLAADEDVDDADLRFLRDVREAFRAMVIHNSGGPAPTPEALAPLRAVTAGSVARAEIGDDGQVGLAASAASLRDRVLGLLLAVRDAQRDGTWPLLKACANDECLWAFYDRSRNRGGTWCSMATCGNKLKNREFRARRRSST</sequence>
<dbReference type="Gene3D" id="1.10.3300.10">
    <property type="entry name" value="Jann2411-like domain"/>
    <property type="match status" value="1"/>
</dbReference>
<evidence type="ECO:0000256" key="1">
    <source>
        <dbReference type="SAM" id="MobiDB-lite"/>
    </source>
</evidence>
<dbReference type="Proteomes" id="UP000094053">
    <property type="component" value="Unassembled WGS sequence"/>
</dbReference>
<accession>A0A1E3RA25</accession>
<name>A0A1E3RA25_MYCFV</name>
<evidence type="ECO:0000313" key="4">
    <source>
        <dbReference type="Proteomes" id="UP000094053"/>
    </source>
</evidence>
<dbReference type="SUPFAM" id="SSF160904">
    <property type="entry name" value="Jann2411-like"/>
    <property type="match status" value="1"/>
</dbReference>
<dbReference type="InterPro" id="IPR023286">
    <property type="entry name" value="ABATE_dom_sf"/>
</dbReference>
<evidence type="ECO:0000259" key="2">
    <source>
        <dbReference type="Pfam" id="PF11706"/>
    </source>
</evidence>
<proteinExistence type="predicted"/>
<dbReference type="OrthoDB" id="123307at2"/>
<dbReference type="InterPro" id="IPR021005">
    <property type="entry name" value="Znf_CGNR"/>
</dbReference>
<dbReference type="PANTHER" id="PTHR35525:SF3">
    <property type="entry name" value="BLL6575 PROTEIN"/>
    <property type="match status" value="1"/>
</dbReference>